<sequence length="474" mass="51954">MPLMCCRRTNRKGKQQKESTQNADSPGSSLSPNASGGNRLRRTSSLPSVPVKYYNYDAKMTKFQKRSLRFTWHRLQTRNGGKRVDSVFEEVFERVLKLRPQAKDMFTTRAFLSAISRSGMATIRDHARATVRMVDMAIRQLDKEEDKKEWVEKHDPKHIGRQHNCLRVYGFRSDFWEAFGEVMVDVVLAQEAVRDLPGAGQAWVVLTACLIDQLRAGFEEGRASNMPTASPRPTRGPTSVLQNAARHLEDTDLPDPTTAASSLNIPQPRGSLSSARSLEESTGCPASPTSPPIAGCSKSSSQANDNNQRPKRSDSVGSPQTANSEESPSSSGCPFPFVNAKKSDGSTPRPSNDSTTTRNSVNDGTAITTEDISKRLVITSRDPEMDSARESRQTSTTGGWSPRSSVSSVGEVIGLSSRHSSSSGGRTNSTTFSSGYPINGRQPSVCQEFAKDRRPTSNCVLRPISELEKNSFTK</sequence>
<dbReference type="InterPro" id="IPR012292">
    <property type="entry name" value="Globin/Proto"/>
</dbReference>
<feature type="region of interest" description="Disordered" evidence="4">
    <location>
        <begin position="250"/>
        <end position="441"/>
    </location>
</feature>
<feature type="compositionally biased region" description="Polar residues" evidence="4">
    <location>
        <begin position="393"/>
        <end position="408"/>
    </location>
</feature>
<keyword evidence="3" id="KW-0408">Iron</keyword>
<dbReference type="Gene3D" id="1.10.490.10">
    <property type="entry name" value="Globins"/>
    <property type="match status" value="1"/>
</dbReference>
<dbReference type="WBParaSite" id="PSAMB.scaffold1490size30801.g13423.t1">
    <property type="protein sequence ID" value="PSAMB.scaffold1490size30801.g13423.t1"/>
    <property type="gene ID" value="PSAMB.scaffold1490size30801.g13423"/>
</dbReference>
<feature type="compositionally biased region" description="Low complexity" evidence="4">
    <location>
        <begin position="416"/>
        <end position="435"/>
    </location>
</feature>
<feature type="compositionally biased region" description="Polar residues" evidence="4">
    <location>
        <begin position="315"/>
        <end position="332"/>
    </location>
</feature>
<dbReference type="GO" id="GO:0020037">
    <property type="term" value="F:heme binding"/>
    <property type="evidence" value="ECO:0007669"/>
    <property type="project" value="InterPro"/>
</dbReference>
<organism evidence="6 7">
    <name type="scientific">Plectus sambesii</name>
    <dbReference type="NCBI Taxonomy" id="2011161"/>
    <lineage>
        <taxon>Eukaryota</taxon>
        <taxon>Metazoa</taxon>
        <taxon>Ecdysozoa</taxon>
        <taxon>Nematoda</taxon>
        <taxon>Chromadorea</taxon>
        <taxon>Plectida</taxon>
        <taxon>Plectina</taxon>
        <taxon>Plectoidea</taxon>
        <taxon>Plectidae</taxon>
        <taxon>Plectus</taxon>
    </lineage>
</organism>
<dbReference type="PANTHER" id="PTHR46458">
    <property type="entry name" value="BLR2807 PROTEIN"/>
    <property type="match status" value="1"/>
</dbReference>
<dbReference type="GO" id="GO:0019825">
    <property type="term" value="F:oxygen binding"/>
    <property type="evidence" value="ECO:0007669"/>
    <property type="project" value="InterPro"/>
</dbReference>
<dbReference type="AlphaFoldDB" id="A0A914V381"/>
<evidence type="ECO:0000313" key="7">
    <source>
        <dbReference type="WBParaSite" id="PSAMB.scaffold1490size30801.g13423.t1"/>
    </source>
</evidence>
<keyword evidence="6" id="KW-1185">Reference proteome</keyword>
<feature type="compositionally biased region" description="Polar residues" evidence="4">
    <location>
        <begin position="297"/>
        <end position="307"/>
    </location>
</feature>
<keyword evidence="1" id="KW-0349">Heme</keyword>
<evidence type="ECO:0000259" key="5">
    <source>
        <dbReference type="PROSITE" id="PS01033"/>
    </source>
</evidence>
<feature type="domain" description="Globin" evidence="5">
    <location>
        <begin position="59"/>
        <end position="219"/>
    </location>
</feature>
<feature type="compositionally biased region" description="Polar residues" evidence="4">
    <location>
        <begin position="18"/>
        <end position="36"/>
    </location>
</feature>
<protein>
    <submittedName>
        <fullName evidence="7">Globin family profile domain-containing protein</fullName>
    </submittedName>
</protein>
<dbReference type="SUPFAM" id="SSF46458">
    <property type="entry name" value="Globin-like"/>
    <property type="match status" value="1"/>
</dbReference>
<dbReference type="InterPro" id="IPR050532">
    <property type="entry name" value="Globin-like_OT"/>
</dbReference>
<evidence type="ECO:0000256" key="4">
    <source>
        <dbReference type="SAM" id="MobiDB-lite"/>
    </source>
</evidence>
<dbReference type="InterPro" id="IPR000971">
    <property type="entry name" value="Globin"/>
</dbReference>
<feature type="region of interest" description="Disordered" evidence="4">
    <location>
        <begin position="1"/>
        <end position="44"/>
    </location>
</feature>
<feature type="compositionally biased region" description="Polar residues" evidence="4">
    <location>
        <begin position="345"/>
        <end position="370"/>
    </location>
</feature>
<dbReference type="Pfam" id="PF00042">
    <property type="entry name" value="Globin"/>
    <property type="match status" value="1"/>
</dbReference>
<feature type="compositionally biased region" description="Basic and acidic residues" evidence="4">
    <location>
        <begin position="381"/>
        <end position="392"/>
    </location>
</feature>
<accession>A0A914V381</accession>
<dbReference type="Proteomes" id="UP000887566">
    <property type="component" value="Unplaced"/>
</dbReference>
<name>A0A914V381_9BILA</name>
<dbReference type="CDD" id="cd01040">
    <property type="entry name" value="Mb-like"/>
    <property type="match status" value="1"/>
</dbReference>
<reference evidence="7" key="1">
    <citation type="submission" date="2022-11" db="UniProtKB">
        <authorList>
            <consortium name="WormBaseParasite"/>
        </authorList>
    </citation>
    <scope>IDENTIFICATION</scope>
</reference>
<dbReference type="PROSITE" id="PS01033">
    <property type="entry name" value="GLOBIN"/>
    <property type="match status" value="1"/>
</dbReference>
<proteinExistence type="predicted"/>
<dbReference type="GO" id="GO:0046872">
    <property type="term" value="F:metal ion binding"/>
    <property type="evidence" value="ECO:0007669"/>
    <property type="project" value="UniProtKB-KW"/>
</dbReference>
<evidence type="ECO:0000256" key="2">
    <source>
        <dbReference type="ARBA" id="ARBA00022723"/>
    </source>
</evidence>
<dbReference type="InterPro" id="IPR044399">
    <property type="entry name" value="Mb-like_M"/>
</dbReference>
<feature type="compositionally biased region" description="Polar residues" evidence="4">
    <location>
        <begin position="258"/>
        <end position="276"/>
    </location>
</feature>
<keyword evidence="2" id="KW-0479">Metal-binding</keyword>
<evidence type="ECO:0000256" key="3">
    <source>
        <dbReference type="ARBA" id="ARBA00023004"/>
    </source>
</evidence>
<dbReference type="InterPro" id="IPR009050">
    <property type="entry name" value="Globin-like_sf"/>
</dbReference>
<evidence type="ECO:0000313" key="6">
    <source>
        <dbReference type="Proteomes" id="UP000887566"/>
    </source>
</evidence>
<dbReference type="PANTHER" id="PTHR46458:SF18">
    <property type="entry name" value="GLOBIN DOMAIN-CONTAINING PROTEIN"/>
    <property type="match status" value="1"/>
</dbReference>
<evidence type="ECO:0000256" key="1">
    <source>
        <dbReference type="ARBA" id="ARBA00022617"/>
    </source>
</evidence>